<gene>
    <name evidence="1" type="ORF">PAPYR_12399</name>
</gene>
<organism evidence="1 2">
    <name type="scientific">Paratrimastix pyriformis</name>
    <dbReference type="NCBI Taxonomy" id="342808"/>
    <lineage>
        <taxon>Eukaryota</taxon>
        <taxon>Metamonada</taxon>
        <taxon>Preaxostyla</taxon>
        <taxon>Paratrimastigidae</taxon>
        <taxon>Paratrimastix</taxon>
    </lineage>
</organism>
<dbReference type="EMBL" id="JAPMOS010000299">
    <property type="protein sequence ID" value="KAJ4453205.1"/>
    <property type="molecule type" value="Genomic_DNA"/>
</dbReference>
<name>A0ABQ8U1Z1_9EUKA</name>
<evidence type="ECO:0000313" key="2">
    <source>
        <dbReference type="Proteomes" id="UP001141327"/>
    </source>
</evidence>
<comment type="caution">
    <text evidence="1">The sequence shown here is derived from an EMBL/GenBank/DDBJ whole genome shotgun (WGS) entry which is preliminary data.</text>
</comment>
<evidence type="ECO:0000313" key="1">
    <source>
        <dbReference type="EMBL" id="KAJ4453205.1"/>
    </source>
</evidence>
<dbReference type="Proteomes" id="UP001141327">
    <property type="component" value="Unassembled WGS sequence"/>
</dbReference>
<accession>A0ABQ8U1Z1</accession>
<keyword evidence="2" id="KW-1185">Reference proteome</keyword>
<protein>
    <submittedName>
        <fullName evidence="1">Uncharacterized protein</fullName>
    </submittedName>
</protein>
<sequence length="273" mass="30664">MIIQQNTEVSFKFFRAKNQELFTTTAGVAAGEIPTVNILDMKLYVKLITPNTELGMLLDQQYLKSNVYQYERFNCNNVTVPIPSGNFTYPIYDGASRPAKIFIGFQNVAVNDALTAATAHPDPSLFEPSKITKIFLEVNGSKNIPYLNQRELGFRAENFGQAYTDLMRCTKFYDNKSVSSIVSRSLFKKGYTIFAFDLHENIKDLPELNLTPTSIKLKVTRAGVQNFVPAIPGHDAVPEVPAVPVPLVVHIQSFSLKPIHRDIRMRSSSIHDM</sequence>
<reference evidence="1" key="1">
    <citation type="journal article" date="2022" name="bioRxiv">
        <title>Genomics of Preaxostyla Flagellates Illuminates Evolutionary Transitions and the Path Towards Mitochondrial Loss.</title>
        <authorList>
            <person name="Novak L.V.F."/>
            <person name="Treitli S.C."/>
            <person name="Pyrih J."/>
            <person name="Halakuc P."/>
            <person name="Pipaliya S.V."/>
            <person name="Vacek V."/>
            <person name="Brzon O."/>
            <person name="Soukal P."/>
            <person name="Eme L."/>
            <person name="Dacks J.B."/>
            <person name="Karnkowska A."/>
            <person name="Elias M."/>
            <person name="Hampl V."/>
        </authorList>
    </citation>
    <scope>NUCLEOTIDE SEQUENCE</scope>
    <source>
        <strain evidence="1">RCP-MX</strain>
    </source>
</reference>
<proteinExistence type="predicted"/>